<evidence type="ECO:0000313" key="2">
    <source>
        <dbReference type="EMBL" id="KAL3513252.1"/>
    </source>
</evidence>
<evidence type="ECO:0000256" key="1">
    <source>
        <dbReference type="SAM" id="MobiDB-lite"/>
    </source>
</evidence>
<accession>A0ABD2Z169</accession>
<proteinExistence type="predicted"/>
<protein>
    <submittedName>
        <fullName evidence="2">Uncharacterized protein</fullName>
    </submittedName>
</protein>
<organism evidence="2 3">
    <name type="scientific">Cinchona calisaya</name>
    <dbReference type="NCBI Taxonomy" id="153742"/>
    <lineage>
        <taxon>Eukaryota</taxon>
        <taxon>Viridiplantae</taxon>
        <taxon>Streptophyta</taxon>
        <taxon>Embryophyta</taxon>
        <taxon>Tracheophyta</taxon>
        <taxon>Spermatophyta</taxon>
        <taxon>Magnoliopsida</taxon>
        <taxon>eudicotyledons</taxon>
        <taxon>Gunneridae</taxon>
        <taxon>Pentapetalae</taxon>
        <taxon>asterids</taxon>
        <taxon>lamiids</taxon>
        <taxon>Gentianales</taxon>
        <taxon>Rubiaceae</taxon>
        <taxon>Cinchonoideae</taxon>
        <taxon>Cinchoneae</taxon>
        <taxon>Cinchona</taxon>
    </lineage>
</organism>
<dbReference type="AlphaFoldDB" id="A0ABD2Z169"/>
<evidence type="ECO:0000313" key="3">
    <source>
        <dbReference type="Proteomes" id="UP001630127"/>
    </source>
</evidence>
<keyword evidence="3" id="KW-1185">Reference proteome</keyword>
<dbReference type="EMBL" id="JBJUIK010000011">
    <property type="protein sequence ID" value="KAL3513252.1"/>
    <property type="molecule type" value="Genomic_DNA"/>
</dbReference>
<comment type="caution">
    <text evidence="2">The sequence shown here is derived from an EMBL/GenBank/DDBJ whole genome shotgun (WGS) entry which is preliminary data.</text>
</comment>
<sequence>MVDSQPHAHVERYAHNDIPKQLEKVGLSTAADHPSSSGLMADDESTTQICPMLQREFEALVTHQLPLSPVLSHDPQLHNLLSLSSNNLSLQHFHSQ</sequence>
<dbReference type="Proteomes" id="UP001630127">
    <property type="component" value="Unassembled WGS sequence"/>
</dbReference>
<reference evidence="2 3" key="1">
    <citation type="submission" date="2024-11" db="EMBL/GenBank/DDBJ databases">
        <title>A near-complete genome assembly of Cinchona calisaya.</title>
        <authorList>
            <person name="Lian D.C."/>
            <person name="Zhao X.W."/>
            <person name="Wei L."/>
        </authorList>
    </citation>
    <scope>NUCLEOTIDE SEQUENCE [LARGE SCALE GENOMIC DNA]</scope>
    <source>
        <tissue evidence="2">Nenye</tissue>
    </source>
</reference>
<name>A0ABD2Z169_9GENT</name>
<gene>
    <name evidence="2" type="ORF">ACH5RR_025969</name>
</gene>
<feature type="region of interest" description="Disordered" evidence="1">
    <location>
        <begin position="1"/>
        <end position="21"/>
    </location>
</feature>